<dbReference type="PANTHER" id="PTHR31302:SF31">
    <property type="entry name" value="PHOSPHODIESTERASE YAEI"/>
    <property type="match status" value="1"/>
</dbReference>
<dbReference type="GO" id="GO:0009245">
    <property type="term" value="P:lipid A biosynthetic process"/>
    <property type="evidence" value="ECO:0007669"/>
    <property type="project" value="TreeGrafter"/>
</dbReference>
<dbReference type="InterPro" id="IPR051158">
    <property type="entry name" value="Metallophosphoesterase_sf"/>
</dbReference>
<dbReference type="GO" id="GO:0008758">
    <property type="term" value="F:UDP-2,3-diacylglucosamine hydrolase activity"/>
    <property type="evidence" value="ECO:0007669"/>
    <property type="project" value="TreeGrafter"/>
</dbReference>
<dbReference type="InterPro" id="IPR004843">
    <property type="entry name" value="Calcineurin-like_PHP"/>
</dbReference>
<evidence type="ECO:0000259" key="3">
    <source>
        <dbReference type="Pfam" id="PF00149"/>
    </source>
</evidence>
<name>E3T6Q5_9BACT</name>
<evidence type="ECO:0000256" key="1">
    <source>
        <dbReference type="ARBA" id="ARBA00022723"/>
    </source>
</evidence>
<feature type="domain" description="Calcineurin-like phosphoesterase" evidence="3">
    <location>
        <begin position="53"/>
        <end position="211"/>
    </location>
</feature>
<keyword evidence="1" id="KW-0479">Metal-binding</keyword>
<dbReference type="EMBL" id="GU260708">
    <property type="protein sequence ID" value="ADC35999.1"/>
    <property type="molecule type" value="Genomic_DNA"/>
</dbReference>
<dbReference type="GO" id="GO:0046872">
    <property type="term" value="F:metal ion binding"/>
    <property type="evidence" value="ECO:0007669"/>
    <property type="project" value="UniProtKB-KW"/>
</dbReference>
<sequence length="273" mass="29667">MVDRRVVLKGLLGVGLGTAMGGGAHGFLYERHHFEVTRRAFPVSGLPEALRGLRIGVMTDIHRSQTVPHEMVTTAVDLLMAERPDLILLGGDYVSWRDQRYVHPAAESLARLSAPHGVIAILGNHDDERDMPAALAAKGFTVLKDARTRLTIRGEVMDFAGIRYWTYRVTDIAHVMRGTVPHAILLAHTPKRLFEAQQLAVPAVISGHTHGGQIVLPGIGAVAAREFPVVAGVEQRQGTTIFVSRGVGTVYLPIRVNCPPEVAVLTLEPVLRS</sequence>
<dbReference type="GO" id="GO:0016020">
    <property type="term" value="C:membrane"/>
    <property type="evidence" value="ECO:0007669"/>
    <property type="project" value="GOC"/>
</dbReference>
<evidence type="ECO:0000313" key="4">
    <source>
        <dbReference type="EMBL" id="ADC35999.1"/>
    </source>
</evidence>
<dbReference type="InterPro" id="IPR029052">
    <property type="entry name" value="Metallo-depent_PP-like"/>
</dbReference>
<keyword evidence="2" id="KW-0378">Hydrolase</keyword>
<protein>
    <recommendedName>
        <fullName evidence="3">Calcineurin-like phosphoesterase domain-containing protein</fullName>
    </recommendedName>
</protein>
<dbReference type="SUPFAM" id="SSF56300">
    <property type="entry name" value="Metallo-dependent phosphatases"/>
    <property type="match status" value="1"/>
</dbReference>
<dbReference type="AlphaFoldDB" id="E3T6Q5"/>
<proteinExistence type="predicted"/>
<dbReference type="Gene3D" id="3.60.21.10">
    <property type="match status" value="1"/>
</dbReference>
<reference evidence="4" key="2">
    <citation type="journal article" date="2010" name="Appl. Environ. Microbiol.">
        <title>Comparative analysis of acidobacterial genomic fragments from terrestrial and aquatic metagenomic libraries, with emphasis on acidobacteria subdivision 6.</title>
        <authorList>
            <person name="Kielak A.M."/>
            <person name="van Veen J.A."/>
            <person name="Kowalchuk G.A."/>
        </authorList>
    </citation>
    <scope>NUCLEOTIDE SEQUENCE</scope>
</reference>
<organism evidence="4">
    <name type="scientific">uncultured bacterium 259</name>
    <dbReference type="NCBI Taxonomy" id="698386"/>
    <lineage>
        <taxon>Bacteria</taxon>
        <taxon>environmental samples</taxon>
    </lineage>
</organism>
<evidence type="ECO:0000256" key="2">
    <source>
        <dbReference type="ARBA" id="ARBA00022801"/>
    </source>
</evidence>
<accession>E3T6Q5</accession>
<dbReference type="PANTHER" id="PTHR31302">
    <property type="entry name" value="TRANSMEMBRANE PROTEIN WITH METALLOPHOSPHOESTERASE DOMAIN-RELATED"/>
    <property type="match status" value="1"/>
</dbReference>
<reference evidence="4" key="1">
    <citation type="submission" date="2009-12" db="EMBL/GenBank/DDBJ databases">
        <authorList>
            <person name="Kielak A."/>
            <person name="van Veen J.A."/>
            <person name="Kowalchuk G.A."/>
        </authorList>
    </citation>
    <scope>NUCLEOTIDE SEQUENCE</scope>
</reference>
<dbReference type="Pfam" id="PF00149">
    <property type="entry name" value="Metallophos"/>
    <property type="match status" value="1"/>
</dbReference>